<reference evidence="3" key="1">
    <citation type="journal article" date="2019" name="Int. J. Syst. Evol. Microbiol.">
        <title>The Global Catalogue of Microorganisms (GCM) 10K type strain sequencing project: providing services to taxonomists for standard genome sequencing and annotation.</title>
        <authorList>
            <consortium name="The Broad Institute Genomics Platform"/>
            <consortium name="The Broad Institute Genome Sequencing Center for Infectious Disease"/>
            <person name="Wu L."/>
            <person name="Ma J."/>
        </authorList>
    </citation>
    <scope>NUCLEOTIDE SEQUENCE [LARGE SCALE GENOMIC DNA]</scope>
    <source>
        <strain evidence="3">CCUG 47105</strain>
    </source>
</reference>
<comment type="caution">
    <text evidence="2">The sequence shown here is derived from an EMBL/GenBank/DDBJ whole genome shotgun (WGS) entry which is preliminary data.</text>
</comment>
<evidence type="ECO:0008006" key="4">
    <source>
        <dbReference type="Google" id="ProtNLM"/>
    </source>
</evidence>
<proteinExistence type="predicted"/>
<dbReference type="PROSITE" id="PS51257">
    <property type="entry name" value="PROKAR_LIPOPROTEIN"/>
    <property type="match status" value="1"/>
</dbReference>
<gene>
    <name evidence="2" type="ORF">ACFP71_18820</name>
</gene>
<evidence type="ECO:0000256" key="1">
    <source>
        <dbReference type="SAM" id="SignalP"/>
    </source>
</evidence>
<organism evidence="2 3">
    <name type="scientific">Oerskovia paurometabola</name>
    <dbReference type="NCBI Taxonomy" id="162170"/>
    <lineage>
        <taxon>Bacteria</taxon>
        <taxon>Bacillati</taxon>
        <taxon>Actinomycetota</taxon>
        <taxon>Actinomycetes</taxon>
        <taxon>Micrococcales</taxon>
        <taxon>Cellulomonadaceae</taxon>
        <taxon>Oerskovia</taxon>
    </lineage>
</organism>
<dbReference type="EMBL" id="JBHSTM010000013">
    <property type="protein sequence ID" value="MFC6426893.1"/>
    <property type="molecule type" value="Genomic_DNA"/>
</dbReference>
<accession>A0ABW1XGJ4</accession>
<keyword evidence="1" id="KW-0732">Signal</keyword>
<feature type="signal peptide" evidence="1">
    <location>
        <begin position="1"/>
        <end position="18"/>
    </location>
</feature>
<evidence type="ECO:0000313" key="3">
    <source>
        <dbReference type="Proteomes" id="UP001596305"/>
    </source>
</evidence>
<evidence type="ECO:0000313" key="2">
    <source>
        <dbReference type="EMBL" id="MFC6426893.1"/>
    </source>
</evidence>
<keyword evidence="3" id="KW-1185">Reference proteome</keyword>
<sequence length="162" mass="16313">MKRTLAAVGALTVLMVSACSGGGPDPEPSETSPSSASATIEVELTTDVVVDDDGSVTVTAQSNLPDGTELDGSVSAEDVFTAQDRAVLQDGTATFGPFSAKGEALPAGAYAVRVTMPIARNQPEQVTAIIGEHGENLTGPQVSTEDGTGDAVVATSEPLIIP</sequence>
<name>A0ABW1XGJ4_9CELL</name>
<feature type="chain" id="PRO_5046478846" description="Lipoprotein" evidence="1">
    <location>
        <begin position="19"/>
        <end position="162"/>
    </location>
</feature>
<protein>
    <recommendedName>
        <fullName evidence="4">Lipoprotein</fullName>
    </recommendedName>
</protein>
<dbReference type="Proteomes" id="UP001596305">
    <property type="component" value="Unassembled WGS sequence"/>
</dbReference>
<dbReference type="RefSeq" id="WP_204808859.1">
    <property type="nucleotide sequence ID" value="NZ_BAAAIY010000006.1"/>
</dbReference>